<organism evidence="4 5">
    <name type="scientific">Methylopila jiangsuensis</name>
    <dbReference type="NCBI Taxonomy" id="586230"/>
    <lineage>
        <taxon>Bacteria</taxon>
        <taxon>Pseudomonadati</taxon>
        <taxon>Pseudomonadota</taxon>
        <taxon>Alphaproteobacteria</taxon>
        <taxon>Hyphomicrobiales</taxon>
        <taxon>Methylopilaceae</taxon>
        <taxon>Methylopila</taxon>
    </lineage>
</organism>
<feature type="domain" description="Thioesterase TesA-like" evidence="3">
    <location>
        <begin position="26"/>
        <end position="248"/>
    </location>
</feature>
<protein>
    <submittedName>
        <fullName evidence="4">Thioesterase</fullName>
    </submittedName>
</protein>
<evidence type="ECO:0000256" key="2">
    <source>
        <dbReference type="ARBA" id="ARBA00022801"/>
    </source>
</evidence>
<reference evidence="4" key="2">
    <citation type="submission" date="2023-01" db="EMBL/GenBank/DDBJ databases">
        <authorList>
            <person name="Sun Q."/>
            <person name="Evtushenko L."/>
        </authorList>
    </citation>
    <scope>NUCLEOTIDE SEQUENCE</scope>
    <source>
        <strain evidence="4">VKM B-2555</strain>
    </source>
</reference>
<dbReference type="SMART" id="SM00824">
    <property type="entry name" value="PKS_TE"/>
    <property type="match status" value="1"/>
</dbReference>
<dbReference type="GO" id="GO:0016787">
    <property type="term" value="F:hydrolase activity"/>
    <property type="evidence" value="ECO:0007669"/>
    <property type="project" value="UniProtKB-KW"/>
</dbReference>
<dbReference type="InterPro" id="IPR012223">
    <property type="entry name" value="TEII"/>
</dbReference>
<evidence type="ECO:0000313" key="5">
    <source>
        <dbReference type="Proteomes" id="UP001143364"/>
    </source>
</evidence>
<comment type="similarity">
    <text evidence="1">Belongs to the thioesterase family.</text>
</comment>
<dbReference type="PANTHER" id="PTHR11487">
    <property type="entry name" value="THIOESTERASE"/>
    <property type="match status" value="1"/>
</dbReference>
<name>A0A9W6JGY4_9HYPH</name>
<evidence type="ECO:0000313" key="4">
    <source>
        <dbReference type="EMBL" id="GLK76852.1"/>
    </source>
</evidence>
<accession>A0A9W6JGY4</accession>
<dbReference type="InterPro" id="IPR001031">
    <property type="entry name" value="Thioesterase"/>
</dbReference>
<evidence type="ECO:0000256" key="1">
    <source>
        <dbReference type="ARBA" id="ARBA00007169"/>
    </source>
</evidence>
<evidence type="ECO:0000259" key="3">
    <source>
        <dbReference type="SMART" id="SM00824"/>
    </source>
</evidence>
<dbReference type="GO" id="GO:0008610">
    <property type="term" value="P:lipid biosynthetic process"/>
    <property type="evidence" value="ECO:0007669"/>
    <property type="project" value="TreeGrafter"/>
</dbReference>
<dbReference type="AlphaFoldDB" id="A0A9W6JGY4"/>
<comment type="caution">
    <text evidence="4">The sequence shown here is derived from an EMBL/GenBank/DDBJ whole genome shotgun (WGS) entry which is preliminary data.</text>
</comment>
<dbReference type="RefSeq" id="WP_271204708.1">
    <property type="nucleotide sequence ID" value="NZ_BSFK01000010.1"/>
</dbReference>
<dbReference type="InterPro" id="IPR029058">
    <property type="entry name" value="AB_hydrolase_fold"/>
</dbReference>
<dbReference type="InterPro" id="IPR020802">
    <property type="entry name" value="TesA-like"/>
</dbReference>
<gene>
    <name evidence="4" type="ORF">GCM10008171_21060</name>
</gene>
<proteinExistence type="inferred from homology"/>
<dbReference type="Gene3D" id="3.40.50.1820">
    <property type="entry name" value="alpha/beta hydrolase"/>
    <property type="match status" value="1"/>
</dbReference>
<keyword evidence="5" id="KW-1185">Reference proteome</keyword>
<dbReference type="PANTHER" id="PTHR11487:SF0">
    <property type="entry name" value="S-ACYL FATTY ACID SYNTHASE THIOESTERASE, MEDIUM CHAIN"/>
    <property type="match status" value="1"/>
</dbReference>
<dbReference type="Proteomes" id="UP001143364">
    <property type="component" value="Unassembled WGS sequence"/>
</dbReference>
<keyword evidence="2" id="KW-0378">Hydrolase</keyword>
<dbReference type="EMBL" id="BSFK01000010">
    <property type="protein sequence ID" value="GLK76852.1"/>
    <property type="molecule type" value="Genomic_DNA"/>
</dbReference>
<sequence length="266" mass="28149">MTAGGRPPDAAWTRLCDEVPGRPRVACFHAAGGSAQSFLPWRGAFEGRYGLVAAELPGRGRRYGEPYAVSVAAVAADLAAGLDRFGAGPWIFVGHSLGALIAYEAAAALRDRGAPAPLGLIVVARRAPQARAQGDGLPDGSLPAVRAYLKGLGGTPDAILADDAYMRMVSDTLQADFDLLRGYVHRPRPPLETPVHAIGALEDDAVGFEPMLGWRLLGAPGGTLTMIEGGHFSAMRDPSAVVRRIDRIRLDRPPADSEEQRLPRCA</sequence>
<dbReference type="Pfam" id="PF00975">
    <property type="entry name" value="Thioesterase"/>
    <property type="match status" value="1"/>
</dbReference>
<dbReference type="SUPFAM" id="SSF53474">
    <property type="entry name" value="alpha/beta-Hydrolases"/>
    <property type="match status" value="1"/>
</dbReference>
<reference evidence="4" key="1">
    <citation type="journal article" date="2014" name="Int. J. Syst. Evol. Microbiol.">
        <title>Complete genome sequence of Corynebacterium casei LMG S-19264T (=DSM 44701T), isolated from a smear-ripened cheese.</title>
        <authorList>
            <consortium name="US DOE Joint Genome Institute (JGI-PGF)"/>
            <person name="Walter F."/>
            <person name="Albersmeier A."/>
            <person name="Kalinowski J."/>
            <person name="Ruckert C."/>
        </authorList>
    </citation>
    <scope>NUCLEOTIDE SEQUENCE</scope>
    <source>
        <strain evidence="4">VKM B-2555</strain>
    </source>
</reference>